<keyword evidence="3" id="KW-1185">Reference proteome</keyword>
<evidence type="ECO:0000313" key="3">
    <source>
        <dbReference type="Proteomes" id="UP000234382"/>
    </source>
</evidence>
<gene>
    <name evidence="2" type="ORF">BI49514_02197</name>
</gene>
<dbReference type="AlphaFoldDB" id="A0A2H1JNN9"/>
<sequence>MDPAPDAAARVLSAIGEEDYGRLLAGGHGEEPRHRSHPLR</sequence>
<feature type="region of interest" description="Disordered" evidence="1">
    <location>
        <begin position="18"/>
        <end position="40"/>
    </location>
</feature>
<accession>A0A2H1JNN9</accession>
<dbReference type="EMBL" id="FXYX01000015">
    <property type="protein sequence ID" value="SMX89090.1"/>
    <property type="molecule type" value="Genomic_DNA"/>
</dbReference>
<name>A0A2H1JNN9_9MICO</name>
<evidence type="ECO:0000313" key="2">
    <source>
        <dbReference type="EMBL" id="SMX89090.1"/>
    </source>
</evidence>
<evidence type="ECO:0000256" key="1">
    <source>
        <dbReference type="SAM" id="MobiDB-lite"/>
    </source>
</evidence>
<dbReference type="Proteomes" id="UP000234382">
    <property type="component" value="Unassembled WGS sequence"/>
</dbReference>
<reference evidence="3" key="1">
    <citation type="submission" date="2017-03" db="EMBL/GenBank/DDBJ databases">
        <authorList>
            <person name="Monnet C."/>
        </authorList>
    </citation>
    <scope>NUCLEOTIDE SEQUENCE [LARGE SCALE GENOMIC DNA]</scope>
    <source>
        <strain evidence="3">ATCC 49514</strain>
    </source>
</reference>
<protein>
    <submittedName>
        <fullName evidence="2">Uncharacterized protein</fullName>
    </submittedName>
</protein>
<organism evidence="2 3">
    <name type="scientific">Brevibacterium iodinum ATCC 49514</name>
    <dbReference type="NCBI Taxonomy" id="1255616"/>
    <lineage>
        <taxon>Bacteria</taxon>
        <taxon>Bacillati</taxon>
        <taxon>Actinomycetota</taxon>
        <taxon>Actinomycetes</taxon>
        <taxon>Micrococcales</taxon>
        <taxon>Brevibacteriaceae</taxon>
        <taxon>Brevibacterium</taxon>
    </lineage>
</organism>
<proteinExistence type="predicted"/>